<organism evidence="3 4">
    <name type="scientific">Meloidogyne enterolobii</name>
    <name type="common">Root-knot nematode worm</name>
    <name type="synonym">Meloidogyne mayaguensis</name>
    <dbReference type="NCBI Taxonomy" id="390850"/>
    <lineage>
        <taxon>Eukaryota</taxon>
        <taxon>Metazoa</taxon>
        <taxon>Ecdysozoa</taxon>
        <taxon>Nematoda</taxon>
        <taxon>Chromadorea</taxon>
        <taxon>Rhabditida</taxon>
        <taxon>Tylenchina</taxon>
        <taxon>Tylenchomorpha</taxon>
        <taxon>Tylenchoidea</taxon>
        <taxon>Meloidogynidae</taxon>
        <taxon>Meloidogyninae</taxon>
        <taxon>Meloidogyne</taxon>
    </lineage>
</organism>
<feature type="signal peptide" evidence="1">
    <location>
        <begin position="1"/>
        <end position="23"/>
    </location>
</feature>
<dbReference type="Proteomes" id="UP000580250">
    <property type="component" value="Unassembled WGS sequence"/>
</dbReference>
<dbReference type="EMBL" id="CAJEWN010000560">
    <property type="protein sequence ID" value="CAD2185801.1"/>
    <property type="molecule type" value="Genomic_DNA"/>
</dbReference>
<evidence type="ECO:0000256" key="1">
    <source>
        <dbReference type="SAM" id="SignalP"/>
    </source>
</evidence>
<dbReference type="Pfam" id="PF15508">
    <property type="entry name" value="NAAA-beta"/>
    <property type="match status" value="1"/>
</dbReference>
<dbReference type="PANTHER" id="PTHR28583">
    <property type="entry name" value="ACID AMIDASE"/>
    <property type="match status" value="1"/>
</dbReference>
<dbReference type="PANTHER" id="PTHR28583:SF4">
    <property type="entry name" value="N-ACYLETHANOLAMINE-HYDROLYZING ACID AMIDASE"/>
    <property type="match status" value="1"/>
</dbReference>
<evidence type="ECO:0000313" key="4">
    <source>
        <dbReference type="Proteomes" id="UP000580250"/>
    </source>
</evidence>
<dbReference type="OrthoDB" id="5273684at2759"/>
<gene>
    <name evidence="3" type="ORF">MENT_LOCUS38251</name>
</gene>
<feature type="domain" description="Acid ceramidase N-terminal" evidence="2">
    <location>
        <begin position="25"/>
        <end position="70"/>
    </location>
</feature>
<accession>A0A6V7WFM6</accession>
<sequence>MKFLLIYFLIILFQLTITKFGEARQPKLFKINLDKPPRERWKSVIEKYKDNVIPEIAAMARSYIPTNLRSPIFGFFAKIVHLLPHDYGEEIIGMAEELRDTKVSLGELVVFNILYDLTDFSHGPFLKIINLLVSDVHQLNLDYEMTQVLKDATILVDFVKNGKIQYTAVTFVLAVGIITGQKPNAFTVSLNARYSGGPILNILMELITRFKHPVALQIRKTLEFEQDYVSALSQLSWTYMIAPSYLIVGGKDGDGAIITRDRLGAVDVFTLDYRHYRWFLLETNFDHWKKSGDNRRKYGRKYMKKIGKENLTAKLMFEKVLSKWPIKNGLTISSTVMSAEEPNLIYNWTVVWGN</sequence>
<comment type="caution">
    <text evidence="3">The sequence shown here is derived from an EMBL/GenBank/DDBJ whole genome shotgun (WGS) entry which is preliminary data.</text>
</comment>
<proteinExistence type="predicted"/>
<dbReference type="AlphaFoldDB" id="A0A6V7WFM6"/>
<protein>
    <recommendedName>
        <fullName evidence="2">Acid ceramidase N-terminal domain-containing protein</fullName>
    </recommendedName>
</protein>
<keyword evidence="1" id="KW-0732">Signal</keyword>
<reference evidence="3 4" key="1">
    <citation type="submission" date="2020-08" db="EMBL/GenBank/DDBJ databases">
        <authorList>
            <person name="Koutsovoulos G."/>
            <person name="Danchin GJ E."/>
        </authorList>
    </citation>
    <scope>NUCLEOTIDE SEQUENCE [LARGE SCALE GENOMIC DNA]</scope>
</reference>
<feature type="chain" id="PRO_5027973908" description="Acid ceramidase N-terminal domain-containing protein" evidence="1">
    <location>
        <begin position="24"/>
        <end position="354"/>
    </location>
</feature>
<name>A0A6V7WFM6_MELEN</name>
<dbReference type="InterPro" id="IPR029130">
    <property type="entry name" value="Acid_ceramidase_N"/>
</dbReference>
<dbReference type="GO" id="GO:0016810">
    <property type="term" value="F:hydrolase activity, acting on carbon-nitrogen (but not peptide) bonds"/>
    <property type="evidence" value="ECO:0007669"/>
    <property type="project" value="TreeGrafter"/>
</dbReference>
<evidence type="ECO:0000259" key="2">
    <source>
        <dbReference type="Pfam" id="PF15508"/>
    </source>
</evidence>
<evidence type="ECO:0000313" key="3">
    <source>
        <dbReference type="EMBL" id="CAD2185801.1"/>
    </source>
</evidence>